<feature type="transmembrane region" description="Helical" evidence="1">
    <location>
        <begin position="24"/>
        <end position="45"/>
    </location>
</feature>
<name>A0ABP9HUI4_9ACTN</name>
<comment type="caution">
    <text evidence="3">The sequence shown here is derived from an EMBL/GenBank/DDBJ whole genome shotgun (WGS) entry which is preliminary data.</text>
</comment>
<evidence type="ECO:0000256" key="1">
    <source>
        <dbReference type="SAM" id="Phobius"/>
    </source>
</evidence>
<dbReference type="PROSITE" id="PS50887">
    <property type="entry name" value="GGDEF"/>
    <property type="match status" value="1"/>
</dbReference>
<gene>
    <name evidence="3" type="ORF">GCM10023225_19390</name>
</gene>
<dbReference type="InterPro" id="IPR043128">
    <property type="entry name" value="Rev_trsase/Diguanyl_cyclase"/>
</dbReference>
<evidence type="ECO:0000259" key="2">
    <source>
        <dbReference type="PROSITE" id="PS50887"/>
    </source>
</evidence>
<dbReference type="NCBIfam" id="TIGR00254">
    <property type="entry name" value="GGDEF"/>
    <property type="match status" value="1"/>
</dbReference>
<reference evidence="4" key="1">
    <citation type="journal article" date="2019" name="Int. J. Syst. Evol. Microbiol.">
        <title>The Global Catalogue of Microorganisms (GCM) 10K type strain sequencing project: providing services to taxonomists for standard genome sequencing and annotation.</title>
        <authorList>
            <consortium name="The Broad Institute Genomics Platform"/>
            <consortium name="The Broad Institute Genome Sequencing Center for Infectious Disease"/>
            <person name="Wu L."/>
            <person name="Ma J."/>
        </authorList>
    </citation>
    <scope>NUCLEOTIDE SEQUENCE [LARGE SCALE GENOMIC DNA]</scope>
    <source>
        <strain evidence="4">JCM 18126</strain>
    </source>
</reference>
<evidence type="ECO:0000313" key="4">
    <source>
        <dbReference type="Proteomes" id="UP001501195"/>
    </source>
</evidence>
<keyword evidence="1" id="KW-0472">Membrane</keyword>
<keyword evidence="1" id="KW-0812">Transmembrane</keyword>
<proteinExistence type="predicted"/>
<dbReference type="SMART" id="SM00065">
    <property type="entry name" value="GAF"/>
    <property type="match status" value="1"/>
</dbReference>
<feature type="transmembrane region" description="Helical" evidence="1">
    <location>
        <begin position="106"/>
        <end position="123"/>
    </location>
</feature>
<dbReference type="Proteomes" id="UP001501195">
    <property type="component" value="Unassembled WGS sequence"/>
</dbReference>
<protein>
    <recommendedName>
        <fullName evidence="2">GGDEF domain-containing protein</fullName>
    </recommendedName>
</protein>
<accession>A0ABP9HUI4</accession>
<dbReference type="PANTHER" id="PTHR45138">
    <property type="entry name" value="REGULATORY COMPONENTS OF SENSORY TRANSDUCTION SYSTEM"/>
    <property type="match status" value="1"/>
</dbReference>
<dbReference type="PANTHER" id="PTHR45138:SF9">
    <property type="entry name" value="DIGUANYLATE CYCLASE DGCM-RELATED"/>
    <property type="match status" value="1"/>
</dbReference>
<dbReference type="RefSeq" id="WP_345712293.1">
    <property type="nucleotide sequence ID" value="NZ_BAABIL010000267.1"/>
</dbReference>
<dbReference type="Pfam" id="PF00990">
    <property type="entry name" value="GGDEF"/>
    <property type="match status" value="1"/>
</dbReference>
<evidence type="ECO:0000313" key="3">
    <source>
        <dbReference type="EMBL" id="GAA4978912.1"/>
    </source>
</evidence>
<dbReference type="InterPro" id="IPR050469">
    <property type="entry name" value="Diguanylate_Cyclase"/>
</dbReference>
<dbReference type="EMBL" id="BAABIL010000267">
    <property type="protein sequence ID" value="GAA4978912.1"/>
    <property type="molecule type" value="Genomic_DNA"/>
</dbReference>
<feature type="domain" description="GGDEF" evidence="2">
    <location>
        <begin position="404"/>
        <end position="532"/>
    </location>
</feature>
<feature type="transmembrane region" description="Helical" evidence="1">
    <location>
        <begin position="51"/>
        <end position="69"/>
    </location>
</feature>
<dbReference type="CDD" id="cd01949">
    <property type="entry name" value="GGDEF"/>
    <property type="match status" value="1"/>
</dbReference>
<dbReference type="SUPFAM" id="SSF55073">
    <property type="entry name" value="Nucleotide cyclase"/>
    <property type="match status" value="1"/>
</dbReference>
<keyword evidence="1" id="KW-1133">Transmembrane helix</keyword>
<dbReference type="Pfam" id="PF01590">
    <property type="entry name" value="GAF"/>
    <property type="match status" value="1"/>
</dbReference>
<feature type="transmembrane region" description="Helical" evidence="1">
    <location>
        <begin position="161"/>
        <end position="183"/>
    </location>
</feature>
<organism evidence="3 4">
    <name type="scientific">Kineococcus glutinatus</name>
    <dbReference type="NCBI Taxonomy" id="1070872"/>
    <lineage>
        <taxon>Bacteria</taxon>
        <taxon>Bacillati</taxon>
        <taxon>Actinomycetota</taxon>
        <taxon>Actinomycetes</taxon>
        <taxon>Kineosporiales</taxon>
        <taxon>Kineosporiaceae</taxon>
        <taxon>Kineococcus</taxon>
    </lineage>
</organism>
<dbReference type="SUPFAM" id="SSF55781">
    <property type="entry name" value="GAF domain-like"/>
    <property type="match status" value="1"/>
</dbReference>
<dbReference type="Gene3D" id="3.30.70.270">
    <property type="match status" value="1"/>
</dbReference>
<dbReference type="SMART" id="SM00267">
    <property type="entry name" value="GGDEF"/>
    <property type="match status" value="1"/>
</dbReference>
<dbReference type="InterPro" id="IPR029016">
    <property type="entry name" value="GAF-like_dom_sf"/>
</dbReference>
<keyword evidence="4" id="KW-1185">Reference proteome</keyword>
<feature type="transmembrane region" description="Helical" evidence="1">
    <location>
        <begin position="76"/>
        <end position="94"/>
    </location>
</feature>
<dbReference type="InterPro" id="IPR029787">
    <property type="entry name" value="Nucleotide_cyclase"/>
</dbReference>
<dbReference type="InterPro" id="IPR000160">
    <property type="entry name" value="GGDEF_dom"/>
</dbReference>
<dbReference type="InterPro" id="IPR003018">
    <property type="entry name" value="GAF"/>
</dbReference>
<dbReference type="Gene3D" id="3.30.450.40">
    <property type="match status" value="1"/>
</dbReference>
<sequence>MNPIFGSTDVDDLVALGKRARWAFGFRLVLAVVPLVVWGFLPAARTGSADAVLGGVVAYLAVLVLGEVLRHAGRRCALWSITLALLADGVHLAWTFRLLGGADGPMAYVFVIHAMAITLLASFRSGLKVAAWNTLVLLLVVQADVDGVFGERLLGSTFPTAGFAVLLAAVWSATFTTAAFAAVNERELRRRRYDMQVLRRFSLAMEGGHDVRETAGQLAELCRDELLAQRVVVLVGEEDPAGQLPGRTGGLVHVLTTADGLSCGETPAPGGDSVLGRAVATHGTLLVKRLDAEADRDLAQLLPEARNVLVVPFRAEGQVRGALVLEYGQRRALVRRRSRPSLDRRLVSTAQQVAAHAALAMGRATLVHRLRLAAGTDGLTGLANRRTFDAGLDGHLARAERTGSPCSVLLIDLDHFKSVNDRHGHLAGDEVLTALAGVLAAGSRPGDLPARYGGEEFAVVLPDTDADAATAVAERLRAAVERMPASVPVTASVGVATCGPRHRTAVELLAAADEALYEAKAAGRNRVVAARAPRGEALRTTG</sequence>